<sequence>MPTPTTIPARHGAHALLHPGQSIRITSPSGHQVVDLWAFPLAVSTPSFLSMAQSRSRLSSIRPKVNDTFVDARRRAVLTMIEDSSSGVHDMLFPPCDKWRYEEAGAEGHGSCAANLRTELAAFTAKLRLQGELGSPLMELEEKIGEWGWTPEPLNLFMNVPVGGDGGLSVKRPACTEGNYVVLRAETECLVVMSACPNDLLDTNGGMPGDAEFEVLE</sequence>
<protein>
    <recommendedName>
        <fullName evidence="1">DUF1989 domain-containing protein</fullName>
    </recommendedName>
</protein>
<keyword evidence="3" id="KW-1185">Reference proteome</keyword>
<dbReference type="EMBL" id="MU004203">
    <property type="protein sequence ID" value="KAF2488428.1"/>
    <property type="molecule type" value="Genomic_DNA"/>
</dbReference>
<dbReference type="PANTHER" id="PTHR31527:SF0">
    <property type="entry name" value="RE64534P"/>
    <property type="match status" value="1"/>
</dbReference>
<accession>A0A6A6Q7K6</accession>
<reference evidence="2" key="1">
    <citation type="journal article" date="2020" name="Stud. Mycol.">
        <title>101 Dothideomycetes genomes: a test case for predicting lifestyles and emergence of pathogens.</title>
        <authorList>
            <person name="Haridas S."/>
            <person name="Albert R."/>
            <person name="Binder M."/>
            <person name="Bloem J."/>
            <person name="Labutti K."/>
            <person name="Salamov A."/>
            <person name="Andreopoulos B."/>
            <person name="Baker S."/>
            <person name="Barry K."/>
            <person name="Bills G."/>
            <person name="Bluhm B."/>
            <person name="Cannon C."/>
            <person name="Castanera R."/>
            <person name="Culley D."/>
            <person name="Daum C."/>
            <person name="Ezra D."/>
            <person name="Gonzalez J."/>
            <person name="Henrissat B."/>
            <person name="Kuo A."/>
            <person name="Liang C."/>
            <person name="Lipzen A."/>
            <person name="Lutzoni F."/>
            <person name="Magnuson J."/>
            <person name="Mondo S."/>
            <person name="Nolan M."/>
            <person name="Ohm R."/>
            <person name="Pangilinan J."/>
            <person name="Park H.-J."/>
            <person name="Ramirez L."/>
            <person name="Alfaro M."/>
            <person name="Sun H."/>
            <person name="Tritt A."/>
            <person name="Yoshinaga Y."/>
            <person name="Zwiers L.-H."/>
            <person name="Turgeon B."/>
            <person name="Goodwin S."/>
            <person name="Spatafora J."/>
            <person name="Crous P."/>
            <person name="Grigoriev I."/>
        </authorList>
    </citation>
    <scope>NUCLEOTIDE SEQUENCE</scope>
    <source>
        <strain evidence="2">CBS 269.34</strain>
    </source>
</reference>
<dbReference type="PANTHER" id="PTHR31527">
    <property type="entry name" value="RE64534P"/>
    <property type="match status" value="1"/>
</dbReference>
<dbReference type="Pfam" id="PF09347">
    <property type="entry name" value="DUF1989"/>
    <property type="match status" value="1"/>
</dbReference>
<name>A0A6A6Q7K6_9PEZI</name>
<evidence type="ECO:0000313" key="2">
    <source>
        <dbReference type="EMBL" id="KAF2488428.1"/>
    </source>
</evidence>
<dbReference type="AlphaFoldDB" id="A0A6A6Q7K6"/>
<gene>
    <name evidence="2" type="ORF">BU16DRAFT_532219</name>
</gene>
<dbReference type="OrthoDB" id="504708at2759"/>
<feature type="domain" description="DUF1989" evidence="1">
    <location>
        <begin position="6"/>
        <end position="190"/>
    </location>
</feature>
<dbReference type="Proteomes" id="UP000799750">
    <property type="component" value="Unassembled WGS sequence"/>
</dbReference>
<organism evidence="2 3">
    <name type="scientific">Lophium mytilinum</name>
    <dbReference type="NCBI Taxonomy" id="390894"/>
    <lineage>
        <taxon>Eukaryota</taxon>
        <taxon>Fungi</taxon>
        <taxon>Dikarya</taxon>
        <taxon>Ascomycota</taxon>
        <taxon>Pezizomycotina</taxon>
        <taxon>Dothideomycetes</taxon>
        <taxon>Pleosporomycetidae</taxon>
        <taxon>Mytilinidiales</taxon>
        <taxon>Mytilinidiaceae</taxon>
        <taxon>Lophium</taxon>
    </lineage>
</organism>
<evidence type="ECO:0000313" key="3">
    <source>
        <dbReference type="Proteomes" id="UP000799750"/>
    </source>
</evidence>
<dbReference type="InterPro" id="IPR018959">
    <property type="entry name" value="DUF1989"/>
</dbReference>
<proteinExistence type="predicted"/>
<evidence type="ECO:0000259" key="1">
    <source>
        <dbReference type="Pfam" id="PF09347"/>
    </source>
</evidence>